<dbReference type="GO" id="GO:0005948">
    <property type="term" value="C:acetolactate synthase complex"/>
    <property type="evidence" value="ECO:0007669"/>
    <property type="project" value="TreeGrafter"/>
</dbReference>
<comment type="caution">
    <text evidence="8">The sequence shown here is derived from an EMBL/GenBank/DDBJ whole genome shotgun (WGS) entry which is preliminary data.</text>
</comment>
<dbReference type="CDD" id="cd00568">
    <property type="entry name" value="TPP_enzymes"/>
    <property type="match status" value="1"/>
</dbReference>
<dbReference type="InterPro" id="IPR012001">
    <property type="entry name" value="Thiamin_PyroP_enz_TPP-bd_dom"/>
</dbReference>
<dbReference type="Pfam" id="PF02776">
    <property type="entry name" value="TPP_enzyme_N"/>
    <property type="match status" value="1"/>
</dbReference>
<evidence type="ECO:0000313" key="8">
    <source>
        <dbReference type="EMBL" id="PSJ56555.1"/>
    </source>
</evidence>
<evidence type="ECO:0000259" key="6">
    <source>
        <dbReference type="Pfam" id="PF02775"/>
    </source>
</evidence>
<dbReference type="GO" id="GO:0003984">
    <property type="term" value="F:acetolactate synthase activity"/>
    <property type="evidence" value="ECO:0007669"/>
    <property type="project" value="TreeGrafter"/>
</dbReference>
<dbReference type="InterPro" id="IPR012000">
    <property type="entry name" value="Thiamin_PyroP_enz_cen_dom"/>
</dbReference>
<keyword evidence="9" id="KW-1185">Reference proteome</keyword>
<feature type="domain" description="Thiamine pyrophosphate enzyme TPP-binding" evidence="6">
    <location>
        <begin position="387"/>
        <end position="523"/>
    </location>
</feature>
<evidence type="ECO:0008006" key="10">
    <source>
        <dbReference type="Google" id="ProtNLM"/>
    </source>
</evidence>
<dbReference type="GO" id="GO:0030976">
    <property type="term" value="F:thiamine pyrophosphate binding"/>
    <property type="evidence" value="ECO:0007669"/>
    <property type="project" value="InterPro"/>
</dbReference>
<dbReference type="InterPro" id="IPR000399">
    <property type="entry name" value="TPP-bd_CS"/>
</dbReference>
<dbReference type="OrthoDB" id="4494979at2"/>
<evidence type="ECO:0000256" key="2">
    <source>
        <dbReference type="ARBA" id="ARBA00007812"/>
    </source>
</evidence>
<reference evidence="8 9" key="1">
    <citation type="submission" date="2018-03" db="EMBL/GenBank/DDBJ databases">
        <title>The draft genome of Mesorhizobium sp. 6GN-30.</title>
        <authorList>
            <person name="Liu L."/>
            <person name="Li L."/>
            <person name="Wang T."/>
            <person name="Zhang X."/>
            <person name="Liang L."/>
        </authorList>
    </citation>
    <scope>NUCLEOTIDE SEQUENCE [LARGE SCALE GENOMIC DNA]</scope>
    <source>
        <strain evidence="8 9">6GN30</strain>
    </source>
</reference>
<dbReference type="SUPFAM" id="SSF52518">
    <property type="entry name" value="Thiamin diphosphate-binding fold (THDP-binding)"/>
    <property type="match status" value="2"/>
</dbReference>
<evidence type="ECO:0000313" key="9">
    <source>
        <dbReference type="Proteomes" id="UP000241229"/>
    </source>
</evidence>
<dbReference type="AlphaFoldDB" id="A0A2P7S261"/>
<dbReference type="Pfam" id="PF00205">
    <property type="entry name" value="TPP_enzyme_M"/>
    <property type="match status" value="1"/>
</dbReference>
<dbReference type="GO" id="GO:0050660">
    <property type="term" value="F:flavin adenine dinucleotide binding"/>
    <property type="evidence" value="ECO:0007669"/>
    <property type="project" value="TreeGrafter"/>
</dbReference>
<dbReference type="Proteomes" id="UP000241229">
    <property type="component" value="Unassembled WGS sequence"/>
</dbReference>
<comment type="similarity">
    <text evidence="2 4">Belongs to the TPP enzyme family.</text>
</comment>
<dbReference type="Pfam" id="PF02775">
    <property type="entry name" value="TPP_enzyme_C"/>
    <property type="match status" value="1"/>
</dbReference>
<dbReference type="InterPro" id="IPR045229">
    <property type="entry name" value="TPP_enz"/>
</dbReference>
<evidence type="ECO:0000256" key="3">
    <source>
        <dbReference type="ARBA" id="ARBA00023052"/>
    </source>
</evidence>
<evidence type="ECO:0000259" key="7">
    <source>
        <dbReference type="Pfam" id="PF02776"/>
    </source>
</evidence>
<protein>
    <recommendedName>
        <fullName evidence="10">5-guanidino-2-oxopentanoate decarboxylase</fullName>
    </recommendedName>
</protein>
<comment type="cofactor">
    <cofactor evidence="1">
        <name>thiamine diphosphate</name>
        <dbReference type="ChEBI" id="CHEBI:58937"/>
    </cofactor>
</comment>
<dbReference type="InterPro" id="IPR011766">
    <property type="entry name" value="TPP_enzyme_TPP-bd"/>
</dbReference>
<gene>
    <name evidence="8" type="ORF">C7I84_20540</name>
</gene>
<feature type="domain" description="Thiamine pyrophosphate enzyme N-terminal TPP-binding" evidence="7">
    <location>
        <begin position="3"/>
        <end position="118"/>
    </location>
</feature>
<dbReference type="RefSeq" id="WP_106774084.1">
    <property type="nucleotide sequence ID" value="NZ_PXYK01000021.1"/>
</dbReference>
<dbReference type="Gene3D" id="3.40.50.970">
    <property type="match status" value="2"/>
</dbReference>
<dbReference type="InterPro" id="IPR029035">
    <property type="entry name" value="DHS-like_NAD/FAD-binding_dom"/>
</dbReference>
<organism evidence="8 9">
    <name type="scientific">Kumtagia ephedrae</name>
    <dbReference type="NCBI Taxonomy" id="2116701"/>
    <lineage>
        <taxon>Bacteria</taxon>
        <taxon>Pseudomonadati</taxon>
        <taxon>Pseudomonadota</taxon>
        <taxon>Alphaproteobacteria</taxon>
        <taxon>Hyphomicrobiales</taxon>
        <taxon>Phyllobacteriaceae</taxon>
        <taxon>Kumtagia</taxon>
    </lineage>
</organism>
<proteinExistence type="inferred from homology"/>
<dbReference type="CDD" id="cd07035">
    <property type="entry name" value="TPP_PYR_POX_like"/>
    <property type="match status" value="1"/>
</dbReference>
<dbReference type="GO" id="GO:0009099">
    <property type="term" value="P:L-valine biosynthetic process"/>
    <property type="evidence" value="ECO:0007669"/>
    <property type="project" value="TreeGrafter"/>
</dbReference>
<dbReference type="PROSITE" id="PS00187">
    <property type="entry name" value="TPP_ENZYMES"/>
    <property type="match status" value="1"/>
</dbReference>
<dbReference type="NCBIfam" id="NF005712">
    <property type="entry name" value="PRK07524.1"/>
    <property type="match status" value="1"/>
</dbReference>
<dbReference type="SUPFAM" id="SSF52467">
    <property type="entry name" value="DHS-like NAD/FAD-binding domain"/>
    <property type="match status" value="1"/>
</dbReference>
<keyword evidence="3 4" id="KW-0786">Thiamine pyrophosphate</keyword>
<accession>A0A2P7S261</accession>
<name>A0A2P7S261_9HYPH</name>
<feature type="domain" description="Thiamine pyrophosphate enzyme central" evidence="5">
    <location>
        <begin position="191"/>
        <end position="320"/>
    </location>
</feature>
<dbReference type="GO" id="GO:0009097">
    <property type="term" value="P:isoleucine biosynthetic process"/>
    <property type="evidence" value="ECO:0007669"/>
    <property type="project" value="TreeGrafter"/>
</dbReference>
<sequence>MSTVGEALISLLERHGVDTVFGIPGVHTVELYRGLAGSKIRHVTPRHEQGAGFMADGYARASGRPGVAFVITGPGLTNALTAMAQARADSIPMLVISGVNASKTLGKGLGYLHELPDQRGLAAKVALSSTRVEDAAGLQPAIDRAFAQFRTGRPGPVHVEIPLDVMGRPAVPLKPIETAEPPLPDHAAVVAAARLLAQAARPTILAGGGGRHAEAQLVAMAGRLDAPVVLTVNARGLLHGHPLAVPASPSLKPVRSLIDSADLVLAVGTEFGPTDYDMYADGGFSLPANLVRVDIDAEQLDRHPADVKVEADSAAGLEAILTALSDRARPSGTSNGGDRAEKCRRAARAELARLGPGLPAQLEAVEAIRDALPGALIVGDSTQPVYAGNLYYDHDRPGGWFNAATGYGALGYGPPAAIGAALARPDLPVVCLAGDGGFQFTLPEIAEAVESSAGVVFVIWNNRGYREIEVSMRDAGVEPVGVSPAPPDFKKIAAAYRLPYARVTNAADLASALRAASPLPAMIEYFVP</sequence>
<evidence type="ECO:0000256" key="1">
    <source>
        <dbReference type="ARBA" id="ARBA00001964"/>
    </source>
</evidence>
<dbReference type="PANTHER" id="PTHR18968:SF13">
    <property type="entry name" value="ACETOLACTATE SYNTHASE CATALYTIC SUBUNIT, MITOCHONDRIAL"/>
    <property type="match status" value="1"/>
</dbReference>
<dbReference type="Gene3D" id="3.40.50.1220">
    <property type="entry name" value="TPP-binding domain"/>
    <property type="match status" value="1"/>
</dbReference>
<dbReference type="EMBL" id="PXYK01000021">
    <property type="protein sequence ID" value="PSJ56555.1"/>
    <property type="molecule type" value="Genomic_DNA"/>
</dbReference>
<dbReference type="FunFam" id="3.40.50.970:FF:000007">
    <property type="entry name" value="Acetolactate synthase"/>
    <property type="match status" value="1"/>
</dbReference>
<dbReference type="InterPro" id="IPR029061">
    <property type="entry name" value="THDP-binding"/>
</dbReference>
<dbReference type="GO" id="GO:0000287">
    <property type="term" value="F:magnesium ion binding"/>
    <property type="evidence" value="ECO:0007669"/>
    <property type="project" value="InterPro"/>
</dbReference>
<evidence type="ECO:0000259" key="5">
    <source>
        <dbReference type="Pfam" id="PF00205"/>
    </source>
</evidence>
<dbReference type="PANTHER" id="PTHR18968">
    <property type="entry name" value="THIAMINE PYROPHOSPHATE ENZYMES"/>
    <property type="match status" value="1"/>
</dbReference>
<evidence type="ECO:0000256" key="4">
    <source>
        <dbReference type="RuleBase" id="RU362132"/>
    </source>
</evidence>